<evidence type="ECO:0000313" key="5">
    <source>
        <dbReference type="Proteomes" id="UP001302696"/>
    </source>
</evidence>
<dbReference type="Gene3D" id="1.10.530.10">
    <property type="match status" value="1"/>
</dbReference>
<keyword evidence="1" id="KW-0732">Signal</keyword>
<dbReference type="InterPro" id="IPR050570">
    <property type="entry name" value="Cell_wall_metabolism_enzyme"/>
</dbReference>
<feature type="domain" description="Phage tail lysozyme" evidence="3">
    <location>
        <begin position="43"/>
        <end position="187"/>
    </location>
</feature>
<organism evidence="4 5">
    <name type="scientific">Pediococcus inopinatus</name>
    <dbReference type="NCBI Taxonomy" id="114090"/>
    <lineage>
        <taxon>Bacteria</taxon>
        <taxon>Bacillati</taxon>
        <taxon>Bacillota</taxon>
        <taxon>Bacilli</taxon>
        <taxon>Lactobacillales</taxon>
        <taxon>Lactobacillaceae</taxon>
        <taxon>Pediococcus</taxon>
    </lineage>
</organism>
<evidence type="ECO:0000259" key="3">
    <source>
        <dbReference type="Pfam" id="PF18013"/>
    </source>
</evidence>
<evidence type="ECO:0000259" key="2">
    <source>
        <dbReference type="Pfam" id="PF01551"/>
    </source>
</evidence>
<dbReference type="Pfam" id="PF01551">
    <property type="entry name" value="Peptidase_M23"/>
    <property type="match status" value="1"/>
</dbReference>
<accession>A0ABZ0Q379</accession>
<dbReference type="RefSeq" id="WP_323707356.1">
    <property type="nucleotide sequence ID" value="NZ_CP104774.1"/>
</dbReference>
<reference evidence="5" key="1">
    <citation type="submission" date="2024-06" db="EMBL/GenBank/DDBJ databases">
        <authorList>
            <person name="Chang H.C."/>
            <person name="Mun S.Y."/>
        </authorList>
    </citation>
    <scope>NUCLEOTIDE SEQUENCE [LARGE SCALE GENOMIC DNA]</scope>
    <source>
        <strain evidence="5">KT1</strain>
    </source>
</reference>
<dbReference type="PANTHER" id="PTHR21666">
    <property type="entry name" value="PEPTIDASE-RELATED"/>
    <property type="match status" value="1"/>
</dbReference>
<dbReference type="InterPro" id="IPR011055">
    <property type="entry name" value="Dup_hybrid_motif"/>
</dbReference>
<dbReference type="Pfam" id="PF18013">
    <property type="entry name" value="Phage_lysozyme2"/>
    <property type="match status" value="1"/>
</dbReference>
<proteinExistence type="predicted"/>
<dbReference type="PANTHER" id="PTHR21666:SF270">
    <property type="entry name" value="MUREIN HYDROLASE ACTIVATOR ENVC"/>
    <property type="match status" value="1"/>
</dbReference>
<name>A0ABZ0Q379_9LACO</name>
<sequence>MATFLVFIMLIAAIVGAIQSPPKTCSTNEESNINVTTSKDMTKNAKSIYSFMRSKGATPQAASGILGVWQFESGLSTTAHNPSGATGLAQWLGGRFTALQSYASSHGGKTSDLNMQLGYFWKEANSGYYKGAGVIKDLKITDVHKATYRFLMDYEGMSQNPEQWYLTNNGSGGPGRYQMADAWYGKLGADDKVSGSIIADTSDDFSSNSGCSSDDTDSIGGTWGWPFKGHGSFGSEQDFGASASRQGNFHDGLDFGTASWPGSNVMAVHAGKVIFAGDPGTVGIDNSFPNGLGKSVVVTKDGNMEIVYQEFNTSTGGIKVHKGDTVKTGQVIGTRNTDHLHLGITKKMGWQQAEGHAFKNDGTWLDPQKLITEGMKKNK</sequence>
<keyword evidence="5" id="KW-1185">Reference proteome</keyword>
<gene>
    <name evidence="4" type="ORF">N6G96_07135</name>
</gene>
<dbReference type="InterPro" id="IPR016047">
    <property type="entry name" value="M23ase_b-sheet_dom"/>
</dbReference>
<dbReference type="SUPFAM" id="SSF51261">
    <property type="entry name" value="Duplicated hybrid motif"/>
    <property type="match status" value="1"/>
</dbReference>
<dbReference type="Gene3D" id="2.70.70.10">
    <property type="entry name" value="Glucose Permease (Domain IIA)"/>
    <property type="match status" value="1"/>
</dbReference>
<evidence type="ECO:0000256" key="1">
    <source>
        <dbReference type="SAM" id="SignalP"/>
    </source>
</evidence>
<dbReference type="InterPro" id="IPR041219">
    <property type="entry name" value="Phage_lysozyme2"/>
</dbReference>
<feature type="signal peptide" evidence="1">
    <location>
        <begin position="1"/>
        <end position="17"/>
    </location>
</feature>
<feature type="chain" id="PRO_5047471177" evidence="1">
    <location>
        <begin position="18"/>
        <end position="379"/>
    </location>
</feature>
<dbReference type="Proteomes" id="UP001302696">
    <property type="component" value="Chromosome"/>
</dbReference>
<evidence type="ECO:0000313" key="4">
    <source>
        <dbReference type="EMBL" id="WPC21063.1"/>
    </source>
</evidence>
<dbReference type="EMBL" id="CP104778">
    <property type="protein sequence ID" value="WPC21063.1"/>
    <property type="molecule type" value="Genomic_DNA"/>
</dbReference>
<dbReference type="CDD" id="cd12797">
    <property type="entry name" value="M23_peptidase"/>
    <property type="match status" value="1"/>
</dbReference>
<protein>
    <submittedName>
        <fullName evidence="4">Phage tail tip lysozyme</fullName>
    </submittedName>
</protein>
<feature type="domain" description="M23ase beta-sheet core" evidence="2">
    <location>
        <begin position="249"/>
        <end position="347"/>
    </location>
</feature>